<evidence type="ECO:0000313" key="2">
    <source>
        <dbReference type="EMBL" id="MFA9460541.1"/>
    </source>
</evidence>
<keyword evidence="1" id="KW-0812">Transmembrane</keyword>
<keyword evidence="1" id="KW-1133">Transmembrane helix</keyword>
<gene>
    <name evidence="2" type="ORF">ACERLL_06830</name>
</gene>
<comment type="caution">
    <text evidence="2">The sequence shown here is derived from an EMBL/GenBank/DDBJ whole genome shotgun (WGS) entry which is preliminary data.</text>
</comment>
<feature type="transmembrane region" description="Helical" evidence="1">
    <location>
        <begin position="128"/>
        <end position="145"/>
    </location>
</feature>
<reference evidence="2 3" key="1">
    <citation type="submission" date="2024-08" db="EMBL/GenBank/DDBJ databases">
        <title>Whole-genome sequencing of halo(alkali)philic microorganisms from hypersaline lakes.</title>
        <authorList>
            <person name="Sorokin D.Y."/>
            <person name="Merkel A.Y."/>
            <person name="Messina E."/>
            <person name="Yakimov M."/>
        </authorList>
    </citation>
    <scope>NUCLEOTIDE SEQUENCE [LARGE SCALE GENOMIC DNA]</scope>
    <source>
        <strain evidence="2 3">Cl-TMA</strain>
    </source>
</reference>
<proteinExistence type="predicted"/>
<protein>
    <recommendedName>
        <fullName evidence="4">Mechanosensitive ion channel</fullName>
    </recommendedName>
</protein>
<name>A0ABV4TVD9_9GAMM</name>
<feature type="transmembrane region" description="Helical" evidence="1">
    <location>
        <begin position="74"/>
        <end position="107"/>
    </location>
</feature>
<evidence type="ECO:0008006" key="4">
    <source>
        <dbReference type="Google" id="ProtNLM"/>
    </source>
</evidence>
<feature type="transmembrane region" description="Helical" evidence="1">
    <location>
        <begin position="151"/>
        <end position="171"/>
    </location>
</feature>
<dbReference type="EMBL" id="JBGUAW010000004">
    <property type="protein sequence ID" value="MFA9460541.1"/>
    <property type="molecule type" value="Genomic_DNA"/>
</dbReference>
<dbReference type="RefSeq" id="WP_373655325.1">
    <property type="nucleotide sequence ID" value="NZ_JBGUAW010000004.1"/>
</dbReference>
<accession>A0ABV4TVD9</accession>
<organism evidence="2 3">
    <name type="scientific">Thiohalorhabdus methylotrophus</name>
    <dbReference type="NCBI Taxonomy" id="3242694"/>
    <lineage>
        <taxon>Bacteria</taxon>
        <taxon>Pseudomonadati</taxon>
        <taxon>Pseudomonadota</taxon>
        <taxon>Gammaproteobacteria</taxon>
        <taxon>Thiohalorhabdales</taxon>
        <taxon>Thiohalorhabdaceae</taxon>
        <taxon>Thiohalorhabdus</taxon>
    </lineage>
</organism>
<evidence type="ECO:0000256" key="1">
    <source>
        <dbReference type="SAM" id="Phobius"/>
    </source>
</evidence>
<evidence type="ECO:0000313" key="3">
    <source>
        <dbReference type="Proteomes" id="UP001575181"/>
    </source>
</evidence>
<keyword evidence="1" id="KW-0472">Membrane</keyword>
<dbReference type="Proteomes" id="UP001575181">
    <property type="component" value="Unassembled WGS sequence"/>
</dbReference>
<keyword evidence="3" id="KW-1185">Reference proteome</keyword>
<sequence length="238" mass="24986">MIGNIVLALVVLLVFWSLSRSMPVVLGGWVGRLAGKTATRLDDHLVAELDGATGRVVMAVGLWLAWEVLLLEGLIGAVVATVLLLGVVFTTSVLAFEAASAAFTFFADPHEERGREMVRAFETRFQRMVGTLVALAGTAFGLAVLGADPLLVGAVFLTVGLVGALAVQPALQELNAGLDLIRSAGWRPGMRIIIGEFSGKLLEISPAAIALETHEGRGYVSNTRALGAALVQDAEQEG</sequence>